<evidence type="ECO:0000313" key="1">
    <source>
        <dbReference type="EMBL" id="MED6128129.1"/>
    </source>
</evidence>
<keyword evidence="2" id="KW-1185">Reference proteome</keyword>
<dbReference type="Proteomes" id="UP001341840">
    <property type="component" value="Unassembled WGS sequence"/>
</dbReference>
<sequence>MIQTQFSAKCTIGEFFLVTRDLLEFLYNDNLFSKLRNSDPVARAAAGRSSNGAVAGELKTCAPVHVLIYDVPSFDLNRRYFSCEDSLSAYQIDDVDFHHRARFEATFEGLVQERAKIMEAQKRIEVQPLAVAELASSVMRQFAHATSPCQEERLSAITLRSGTQLKVPTSESSNPDTITIEGRNMRGDVEHEETPPTVEQETISCRNKIVVDPNLNSLPFPAVAKKTRKAKPPDLHIIELLKKVEVTLPLFALIQQMPMYAKFP</sequence>
<accession>A0ABU6RW23</accession>
<protein>
    <submittedName>
        <fullName evidence="1">Uncharacterized protein</fullName>
    </submittedName>
</protein>
<organism evidence="1 2">
    <name type="scientific">Stylosanthes scabra</name>
    <dbReference type="NCBI Taxonomy" id="79078"/>
    <lineage>
        <taxon>Eukaryota</taxon>
        <taxon>Viridiplantae</taxon>
        <taxon>Streptophyta</taxon>
        <taxon>Embryophyta</taxon>
        <taxon>Tracheophyta</taxon>
        <taxon>Spermatophyta</taxon>
        <taxon>Magnoliopsida</taxon>
        <taxon>eudicotyledons</taxon>
        <taxon>Gunneridae</taxon>
        <taxon>Pentapetalae</taxon>
        <taxon>rosids</taxon>
        <taxon>fabids</taxon>
        <taxon>Fabales</taxon>
        <taxon>Fabaceae</taxon>
        <taxon>Papilionoideae</taxon>
        <taxon>50 kb inversion clade</taxon>
        <taxon>dalbergioids sensu lato</taxon>
        <taxon>Dalbergieae</taxon>
        <taxon>Pterocarpus clade</taxon>
        <taxon>Stylosanthes</taxon>
    </lineage>
</organism>
<gene>
    <name evidence="1" type="ORF">PIB30_094677</name>
</gene>
<proteinExistence type="predicted"/>
<name>A0ABU6RW23_9FABA</name>
<dbReference type="EMBL" id="JASCZI010032317">
    <property type="protein sequence ID" value="MED6128129.1"/>
    <property type="molecule type" value="Genomic_DNA"/>
</dbReference>
<comment type="caution">
    <text evidence="1">The sequence shown here is derived from an EMBL/GenBank/DDBJ whole genome shotgun (WGS) entry which is preliminary data.</text>
</comment>
<reference evidence="1 2" key="1">
    <citation type="journal article" date="2023" name="Plants (Basel)">
        <title>Bridging the Gap: Combining Genomics and Transcriptomics Approaches to Understand Stylosanthes scabra, an Orphan Legume from the Brazilian Caatinga.</title>
        <authorList>
            <person name="Ferreira-Neto J.R.C."/>
            <person name="da Silva M.D."/>
            <person name="Binneck E."/>
            <person name="de Melo N.F."/>
            <person name="da Silva R.H."/>
            <person name="de Melo A.L.T.M."/>
            <person name="Pandolfi V."/>
            <person name="Bustamante F.O."/>
            <person name="Brasileiro-Vidal A.C."/>
            <person name="Benko-Iseppon A.M."/>
        </authorList>
    </citation>
    <scope>NUCLEOTIDE SEQUENCE [LARGE SCALE GENOMIC DNA]</scope>
    <source>
        <tissue evidence="1">Leaves</tissue>
    </source>
</reference>
<evidence type="ECO:0000313" key="2">
    <source>
        <dbReference type="Proteomes" id="UP001341840"/>
    </source>
</evidence>